<gene>
    <name evidence="3" type="ORF">BRAD3257_5695</name>
    <name evidence="2" type="ORF">JWS04_02560</name>
</gene>
<dbReference type="EMBL" id="JAGIKT010000003">
    <property type="protein sequence ID" value="MBP0109996.1"/>
    <property type="molecule type" value="Genomic_DNA"/>
</dbReference>
<reference evidence="3 4" key="1">
    <citation type="submission" date="2018-03" db="EMBL/GenBank/DDBJ databases">
        <authorList>
            <person name="Gully D."/>
        </authorList>
    </citation>
    <scope>NUCLEOTIDE SEQUENCE [LARGE SCALE GENOMIC DNA]</scope>
    <source>
        <strain evidence="3">ORS3257</strain>
    </source>
</reference>
<keyword evidence="5" id="KW-1185">Reference proteome</keyword>
<reference evidence="2 5" key="2">
    <citation type="submission" date="2021-03" db="EMBL/GenBank/DDBJ databases">
        <title>Genome Sequence of Bradyrhizobium vignae strain ISRA400.</title>
        <authorList>
            <person name="Tisa L.S."/>
            <person name="Svistoonoff S."/>
            <person name="Hocher V."/>
            <person name="Fall S."/>
            <person name="Zaiya A."/>
            <person name="Naing D."/>
            <person name="Niang N."/>
            <person name="Diouf A."/>
            <person name="Dasylva M.C."/>
            <person name="Toure O."/>
            <person name="Gueye M."/>
            <person name="Gully D."/>
            <person name="Tisseyre P."/>
            <person name="Simpson S."/>
            <person name="Morris K."/>
            <person name="Thomas W.K."/>
        </authorList>
    </citation>
    <scope>NUCLEOTIDE SEQUENCE [LARGE SCALE GENOMIC DNA]</scope>
    <source>
        <strain evidence="2 5">ISRA400</strain>
    </source>
</reference>
<dbReference type="RefSeq" id="WP_122404197.1">
    <property type="nucleotide sequence ID" value="NZ_JAGIKT010000003.1"/>
</dbReference>
<sequence>MRAVLYEESIGNPKGDRAVGQVTWRVEPTTDASAPPGDVTVRGDVEVPSRNLRMTRSIRRNFDSSLPATHTVQIEFAPSLDFAGGSIKQVMGLLMKSNEAAKGAPIAALSVRIDDRHFLMGLSAVSQDASNNSLLIRSRAWMDIPMIYATQRRAILAVEKDGDVLPLFNAVFSEAMTRKVESPARQGARSHRDPEQAQGRLNDQP</sequence>
<dbReference type="KEGG" id="bvz:BRAD3257_5695"/>
<protein>
    <submittedName>
        <fullName evidence="3">Uncharacterized protein</fullName>
    </submittedName>
</protein>
<dbReference type="AlphaFoldDB" id="A0A2U3Q5F5"/>
<feature type="region of interest" description="Disordered" evidence="1">
    <location>
        <begin position="179"/>
        <end position="205"/>
    </location>
</feature>
<evidence type="ECO:0000313" key="3">
    <source>
        <dbReference type="EMBL" id="SPP96630.1"/>
    </source>
</evidence>
<evidence type="ECO:0000313" key="4">
    <source>
        <dbReference type="Proteomes" id="UP000246085"/>
    </source>
</evidence>
<evidence type="ECO:0000313" key="2">
    <source>
        <dbReference type="EMBL" id="MBP0109996.1"/>
    </source>
</evidence>
<evidence type="ECO:0000313" key="5">
    <source>
        <dbReference type="Proteomes" id="UP000669317"/>
    </source>
</evidence>
<dbReference type="Proteomes" id="UP000669317">
    <property type="component" value="Unassembled WGS sequence"/>
</dbReference>
<organism evidence="3 4">
    <name type="scientific">Bradyrhizobium vignae</name>
    <dbReference type="NCBI Taxonomy" id="1549949"/>
    <lineage>
        <taxon>Bacteria</taxon>
        <taxon>Pseudomonadati</taxon>
        <taxon>Pseudomonadota</taxon>
        <taxon>Alphaproteobacteria</taxon>
        <taxon>Hyphomicrobiales</taxon>
        <taxon>Nitrobacteraceae</taxon>
        <taxon>Bradyrhizobium</taxon>
    </lineage>
</organism>
<proteinExistence type="predicted"/>
<evidence type="ECO:0000256" key="1">
    <source>
        <dbReference type="SAM" id="MobiDB-lite"/>
    </source>
</evidence>
<dbReference type="Proteomes" id="UP000246085">
    <property type="component" value="Chromosome BRAD3257"/>
</dbReference>
<dbReference type="EMBL" id="LS398110">
    <property type="protein sequence ID" value="SPP96630.1"/>
    <property type="molecule type" value="Genomic_DNA"/>
</dbReference>
<accession>A0A2U3Q5F5</accession>
<name>A0A2U3Q5F5_9BRAD</name>